<dbReference type="EMBL" id="JABFTP020000001">
    <property type="protein sequence ID" value="KAL3267259.1"/>
    <property type="molecule type" value="Genomic_DNA"/>
</dbReference>
<evidence type="ECO:0008006" key="6">
    <source>
        <dbReference type="Google" id="ProtNLM"/>
    </source>
</evidence>
<gene>
    <name evidence="4" type="ORF">HHI36_011392</name>
</gene>
<reference evidence="4 5" key="1">
    <citation type="journal article" date="2021" name="BMC Biol.">
        <title>Horizontally acquired antibacterial genes associated with adaptive radiation of ladybird beetles.</title>
        <authorList>
            <person name="Li H.S."/>
            <person name="Tang X.F."/>
            <person name="Huang Y.H."/>
            <person name="Xu Z.Y."/>
            <person name="Chen M.L."/>
            <person name="Du X.Y."/>
            <person name="Qiu B.Y."/>
            <person name="Chen P.T."/>
            <person name="Zhang W."/>
            <person name="Slipinski A."/>
            <person name="Escalona H.E."/>
            <person name="Waterhouse R.M."/>
            <person name="Zwick A."/>
            <person name="Pang H."/>
        </authorList>
    </citation>
    <scope>NUCLEOTIDE SEQUENCE [LARGE SCALE GENOMIC DNA]</scope>
    <source>
        <strain evidence="4">SYSU2018</strain>
    </source>
</reference>
<evidence type="ECO:0000256" key="1">
    <source>
        <dbReference type="ARBA" id="ARBA00022723"/>
    </source>
</evidence>
<keyword evidence="2" id="KW-0862">Zinc</keyword>
<evidence type="ECO:0000256" key="3">
    <source>
        <dbReference type="SAM" id="Coils"/>
    </source>
</evidence>
<sequence>MILNLSWKGLAVLGLFVKNPLGAKKGGLGATKVKTNFAEIEREAELAEESRLRMIEENAKAIALSQAEQEEREAAVRLAYKDLSIQQQKKEEELKKHDPKKANQVERLGMGVSSRTGISHSAVSDMQTIEQENIQAAPCSTLSSLSKLRLSDDSFFDDFSYGPGFGMSRNVGGSGSNKLDSFLLGLQIASHSNNSSENDWIVVDDPPEKPKSKVQVEKVSKTYDTAASGDAAQKKFGNAKAISSDQFFNNQEKDYETKANLNRFQGSSSISSSEFFGNGRDDNPNNVQYYDVEEVKESVRQGVSKVAGKISSLANGMMSSLQEKYGY</sequence>
<organism evidence="4 5">
    <name type="scientific">Cryptolaemus montrouzieri</name>
    <dbReference type="NCBI Taxonomy" id="559131"/>
    <lineage>
        <taxon>Eukaryota</taxon>
        <taxon>Metazoa</taxon>
        <taxon>Ecdysozoa</taxon>
        <taxon>Arthropoda</taxon>
        <taxon>Hexapoda</taxon>
        <taxon>Insecta</taxon>
        <taxon>Pterygota</taxon>
        <taxon>Neoptera</taxon>
        <taxon>Endopterygota</taxon>
        <taxon>Coleoptera</taxon>
        <taxon>Polyphaga</taxon>
        <taxon>Cucujiformia</taxon>
        <taxon>Coccinelloidea</taxon>
        <taxon>Coccinellidae</taxon>
        <taxon>Scymninae</taxon>
        <taxon>Scymnini</taxon>
        <taxon>Cryptolaemus</taxon>
    </lineage>
</organism>
<dbReference type="PANTHER" id="PTHR45686">
    <property type="entry name" value="ADP-RIBOSYLATION FACTOR GTPASE ACTIVATING PROTEIN 3, ISOFORM H-RELATED"/>
    <property type="match status" value="1"/>
</dbReference>
<accession>A0ABD2MM00</accession>
<evidence type="ECO:0000313" key="5">
    <source>
        <dbReference type="Proteomes" id="UP001516400"/>
    </source>
</evidence>
<evidence type="ECO:0000313" key="4">
    <source>
        <dbReference type="EMBL" id="KAL3267259.1"/>
    </source>
</evidence>
<protein>
    <recommendedName>
        <fullName evidence="6">ADP-ribosylation factor GTPase-activating protein 2</fullName>
    </recommendedName>
</protein>
<name>A0ABD2MM00_9CUCU</name>
<dbReference type="Proteomes" id="UP001516400">
    <property type="component" value="Unassembled WGS sequence"/>
</dbReference>
<dbReference type="PANTHER" id="PTHR45686:SF4">
    <property type="entry name" value="ADP-RIBOSYLATION FACTOR GTPASE ACTIVATING PROTEIN 3, ISOFORM H"/>
    <property type="match status" value="1"/>
</dbReference>
<dbReference type="GO" id="GO:0046872">
    <property type="term" value="F:metal ion binding"/>
    <property type="evidence" value="ECO:0007669"/>
    <property type="project" value="UniProtKB-KW"/>
</dbReference>
<keyword evidence="1" id="KW-0479">Metal-binding</keyword>
<comment type="caution">
    <text evidence="4">The sequence shown here is derived from an EMBL/GenBank/DDBJ whole genome shotgun (WGS) entry which is preliminary data.</text>
</comment>
<keyword evidence="5" id="KW-1185">Reference proteome</keyword>
<evidence type="ECO:0000256" key="2">
    <source>
        <dbReference type="ARBA" id="ARBA00022833"/>
    </source>
</evidence>
<dbReference type="AlphaFoldDB" id="A0ABD2MM00"/>
<proteinExistence type="predicted"/>
<keyword evidence="3" id="KW-0175">Coiled coil</keyword>
<feature type="coiled-coil region" evidence="3">
    <location>
        <begin position="30"/>
        <end position="57"/>
    </location>
</feature>